<dbReference type="EMBL" id="JAIWYP010000003">
    <property type="protein sequence ID" value="KAH3850104.1"/>
    <property type="molecule type" value="Genomic_DNA"/>
</dbReference>
<protein>
    <submittedName>
        <fullName evidence="1">Uncharacterized protein</fullName>
    </submittedName>
</protein>
<sequence>MLCICQAFDTAFSSRERKAMAMQTDYHDYHAHSVPNKSMTMKLMEHLRLQASSLMHYQ</sequence>
<name>A0A9D4L2H7_DREPO</name>
<gene>
    <name evidence="1" type="ORF">DPMN_092510</name>
</gene>
<evidence type="ECO:0000313" key="2">
    <source>
        <dbReference type="Proteomes" id="UP000828390"/>
    </source>
</evidence>
<comment type="caution">
    <text evidence="1">The sequence shown here is derived from an EMBL/GenBank/DDBJ whole genome shotgun (WGS) entry which is preliminary data.</text>
</comment>
<proteinExistence type="predicted"/>
<organism evidence="1 2">
    <name type="scientific">Dreissena polymorpha</name>
    <name type="common">Zebra mussel</name>
    <name type="synonym">Mytilus polymorpha</name>
    <dbReference type="NCBI Taxonomy" id="45954"/>
    <lineage>
        <taxon>Eukaryota</taxon>
        <taxon>Metazoa</taxon>
        <taxon>Spiralia</taxon>
        <taxon>Lophotrochozoa</taxon>
        <taxon>Mollusca</taxon>
        <taxon>Bivalvia</taxon>
        <taxon>Autobranchia</taxon>
        <taxon>Heteroconchia</taxon>
        <taxon>Euheterodonta</taxon>
        <taxon>Imparidentia</taxon>
        <taxon>Neoheterodontei</taxon>
        <taxon>Myida</taxon>
        <taxon>Dreissenoidea</taxon>
        <taxon>Dreissenidae</taxon>
        <taxon>Dreissena</taxon>
    </lineage>
</organism>
<evidence type="ECO:0000313" key="1">
    <source>
        <dbReference type="EMBL" id="KAH3850104.1"/>
    </source>
</evidence>
<dbReference type="Proteomes" id="UP000828390">
    <property type="component" value="Unassembled WGS sequence"/>
</dbReference>
<reference evidence="1" key="2">
    <citation type="submission" date="2020-11" db="EMBL/GenBank/DDBJ databases">
        <authorList>
            <person name="McCartney M.A."/>
            <person name="Auch B."/>
            <person name="Kono T."/>
            <person name="Mallez S."/>
            <person name="Becker A."/>
            <person name="Gohl D.M."/>
            <person name="Silverstein K.A.T."/>
            <person name="Koren S."/>
            <person name="Bechman K.B."/>
            <person name="Herman A."/>
            <person name="Abrahante J.E."/>
            <person name="Garbe J."/>
        </authorList>
    </citation>
    <scope>NUCLEOTIDE SEQUENCE</scope>
    <source>
        <strain evidence="1">Duluth1</strain>
        <tissue evidence="1">Whole animal</tissue>
    </source>
</reference>
<reference evidence="1" key="1">
    <citation type="journal article" date="2019" name="bioRxiv">
        <title>The Genome of the Zebra Mussel, Dreissena polymorpha: A Resource for Invasive Species Research.</title>
        <authorList>
            <person name="McCartney M.A."/>
            <person name="Auch B."/>
            <person name="Kono T."/>
            <person name="Mallez S."/>
            <person name="Zhang Y."/>
            <person name="Obille A."/>
            <person name="Becker A."/>
            <person name="Abrahante J.E."/>
            <person name="Garbe J."/>
            <person name="Badalamenti J.P."/>
            <person name="Herman A."/>
            <person name="Mangelson H."/>
            <person name="Liachko I."/>
            <person name="Sullivan S."/>
            <person name="Sone E.D."/>
            <person name="Koren S."/>
            <person name="Silverstein K.A.T."/>
            <person name="Beckman K.B."/>
            <person name="Gohl D.M."/>
        </authorList>
    </citation>
    <scope>NUCLEOTIDE SEQUENCE</scope>
    <source>
        <strain evidence="1">Duluth1</strain>
        <tissue evidence="1">Whole animal</tissue>
    </source>
</reference>
<dbReference type="AlphaFoldDB" id="A0A9D4L2H7"/>
<accession>A0A9D4L2H7</accession>
<keyword evidence="2" id="KW-1185">Reference proteome</keyword>